<evidence type="ECO:0000256" key="1">
    <source>
        <dbReference type="SAM" id="SignalP"/>
    </source>
</evidence>
<dbReference type="EMBL" id="UYJE01004940">
    <property type="protein sequence ID" value="VDI32698.1"/>
    <property type="molecule type" value="Genomic_DNA"/>
</dbReference>
<keyword evidence="1" id="KW-0732">Signal</keyword>
<evidence type="ECO:0000313" key="3">
    <source>
        <dbReference type="Proteomes" id="UP000596742"/>
    </source>
</evidence>
<proteinExistence type="predicted"/>
<feature type="signal peptide" evidence="1">
    <location>
        <begin position="1"/>
        <end position="18"/>
    </location>
</feature>
<keyword evidence="3" id="KW-1185">Reference proteome</keyword>
<name>A0A8B6EBY6_MYTGA</name>
<evidence type="ECO:0008006" key="4">
    <source>
        <dbReference type="Google" id="ProtNLM"/>
    </source>
</evidence>
<reference evidence="2" key="1">
    <citation type="submission" date="2018-11" db="EMBL/GenBank/DDBJ databases">
        <authorList>
            <person name="Alioto T."/>
            <person name="Alioto T."/>
        </authorList>
    </citation>
    <scope>NUCLEOTIDE SEQUENCE</scope>
</reference>
<gene>
    <name evidence="2" type="ORF">MGAL_10B049053</name>
</gene>
<comment type="caution">
    <text evidence="2">The sequence shown here is derived from an EMBL/GenBank/DDBJ whole genome shotgun (WGS) entry which is preliminary data.</text>
</comment>
<dbReference type="Proteomes" id="UP000596742">
    <property type="component" value="Unassembled WGS sequence"/>
</dbReference>
<evidence type="ECO:0000313" key="2">
    <source>
        <dbReference type="EMBL" id="VDI32698.1"/>
    </source>
</evidence>
<sequence>MKLFTVLVFLAVLSISDAFLSDLLRLKAVSALLGGNRGGGSGNAGGGNNFAKLLWCKKTPSEFRFPCSNSQQCNLGVQLECVSGRCCATNYGTLTIIDK</sequence>
<organism evidence="2 3">
    <name type="scientific">Mytilus galloprovincialis</name>
    <name type="common">Mediterranean mussel</name>
    <dbReference type="NCBI Taxonomy" id="29158"/>
    <lineage>
        <taxon>Eukaryota</taxon>
        <taxon>Metazoa</taxon>
        <taxon>Spiralia</taxon>
        <taxon>Lophotrochozoa</taxon>
        <taxon>Mollusca</taxon>
        <taxon>Bivalvia</taxon>
        <taxon>Autobranchia</taxon>
        <taxon>Pteriomorphia</taxon>
        <taxon>Mytilida</taxon>
        <taxon>Mytiloidea</taxon>
        <taxon>Mytilidae</taxon>
        <taxon>Mytilinae</taxon>
        <taxon>Mytilus</taxon>
    </lineage>
</organism>
<feature type="chain" id="PRO_5032843717" description="WAP domain-containing protein" evidence="1">
    <location>
        <begin position="19"/>
        <end position="99"/>
    </location>
</feature>
<accession>A0A8B6EBY6</accession>
<protein>
    <recommendedName>
        <fullName evidence="4">WAP domain-containing protein</fullName>
    </recommendedName>
</protein>
<dbReference type="AlphaFoldDB" id="A0A8B6EBY6"/>